<evidence type="ECO:0000313" key="4">
    <source>
        <dbReference type="EMBL" id="KAI7735815.1"/>
    </source>
</evidence>
<feature type="region of interest" description="Disordered" evidence="1">
    <location>
        <begin position="403"/>
        <end position="424"/>
    </location>
</feature>
<dbReference type="Pfam" id="PF01388">
    <property type="entry name" value="ARID"/>
    <property type="match status" value="1"/>
</dbReference>
<evidence type="ECO:0000313" key="5">
    <source>
        <dbReference type="Proteomes" id="UP001206925"/>
    </source>
</evidence>
<organism evidence="4 5">
    <name type="scientific">Ambrosia artemisiifolia</name>
    <name type="common">Common ragweed</name>
    <dbReference type="NCBI Taxonomy" id="4212"/>
    <lineage>
        <taxon>Eukaryota</taxon>
        <taxon>Viridiplantae</taxon>
        <taxon>Streptophyta</taxon>
        <taxon>Embryophyta</taxon>
        <taxon>Tracheophyta</taxon>
        <taxon>Spermatophyta</taxon>
        <taxon>Magnoliopsida</taxon>
        <taxon>eudicotyledons</taxon>
        <taxon>Gunneridae</taxon>
        <taxon>Pentapetalae</taxon>
        <taxon>asterids</taxon>
        <taxon>campanulids</taxon>
        <taxon>Asterales</taxon>
        <taxon>Asteraceae</taxon>
        <taxon>Asteroideae</taxon>
        <taxon>Heliantheae alliance</taxon>
        <taxon>Heliantheae</taxon>
        <taxon>Ambrosia</taxon>
    </lineage>
</organism>
<dbReference type="Proteomes" id="UP001206925">
    <property type="component" value="Unassembled WGS sequence"/>
</dbReference>
<keyword evidence="5" id="KW-1185">Reference proteome</keyword>
<dbReference type="GO" id="GO:0003677">
    <property type="term" value="F:DNA binding"/>
    <property type="evidence" value="ECO:0007669"/>
    <property type="project" value="InterPro"/>
</dbReference>
<dbReference type="PANTHER" id="PTHR46694">
    <property type="entry name" value="AT-RICH INTERACTIVE DOMAIN-CONTAINING PROTEIN 4"/>
    <property type="match status" value="1"/>
</dbReference>
<feature type="compositionally biased region" description="Polar residues" evidence="1">
    <location>
        <begin position="403"/>
        <end position="416"/>
    </location>
</feature>
<gene>
    <name evidence="4" type="ORF">M8C21_000577</name>
</gene>
<dbReference type="EMBL" id="JAMZMK010009435">
    <property type="protein sequence ID" value="KAI7735815.1"/>
    <property type="molecule type" value="Genomic_DNA"/>
</dbReference>
<dbReference type="AlphaFoldDB" id="A0AAD5C6U5"/>
<name>A0AAD5C6U5_AMBAR</name>
<dbReference type="InterPro" id="IPR036431">
    <property type="entry name" value="ARID_dom_sf"/>
</dbReference>
<dbReference type="PANTHER" id="PTHR46694:SF1">
    <property type="entry name" value="AT-RICH INTERACTIVE DOMAIN-CONTAINING PROTEIN 4"/>
    <property type="match status" value="1"/>
</dbReference>
<protein>
    <recommendedName>
        <fullName evidence="3">ARID domain-containing protein</fullName>
    </recommendedName>
</protein>
<dbReference type="PROSITE" id="PS51011">
    <property type="entry name" value="ARID"/>
    <property type="match status" value="1"/>
</dbReference>
<dbReference type="Gene3D" id="1.10.150.60">
    <property type="entry name" value="ARID DNA-binding domain"/>
    <property type="match status" value="1"/>
</dbReference>
<dbReference type="InterPro" id="IPR001606">
    <property type="entry name" value="ARID_dom"/>
</dbReference>
<dbReference type="SMART" id="SM01014">
    <property type="entry name" value="ARID"/>
    <property type="match status" value="1"/>
</dbReference>
<proteinExistence type="predicted"/>
<sequence length="601" mass="66497">MMMFHAQGTTAKHTCCLLALLSSSSSDDDNNNTNNDVRFPFPDITSSGRLEVQTLISPTADEFRKVMESVQPNIVYFQGQLLSNHQLGSFLWQQDLPASFPSSSLPTTVYLEFPDGEEVAEALHLKGIPYVIYWKNSFSCYAACHFRHALFSVIQSALPPPLQAGTFSRGVVTMRCDISTCSSAYISLLVSGSAQTCFDDQLLENHIKSEVIDKTQLVQAVSNTDGNRLSVCEPRESASIACGATVFEVSMKVPLWASQVLRQLAPDVSYRSLVALGVASVQGLAVASFEKDDATRLLFLCKKLENNINVRMTNPPIPPWMRQPLPSRKRHITNQEMGHNNGLFPTVKQDKGVESGNGYVTGRQKTKIAALRPIPHIRHQKMLPFAGISETNGHDFGGHVKTNVSSMPPNKHSSAGSAPVTHRKSLSSSYQAKQLIALNPLPLKKHGCDRSPIHVCSEEEFLKDVMQFLMLRGHNRLIPQGGLAEFPDAILNAKRLDLYNLYREVVSRGGFHVGNGINWKGQVFSKMRNHTVTNRMTGVGNTLKRHYETYLLEYELAHDDVDGECCLLCRSSAAGDWVNCGICGEWAHFGCDRRQGLGAFK</sequence>
<feature type="signal peptide" evidence="2">
    <location>
        <begin position="1"/>
        <end position="26"/>
    </location>
</feature>
<feature type="chain" id="PRO_5042203341" description="ARID domain-containing protein" evidence="2">
    <location>
        <begin position="27"/>
        <end position="601"/>
    </location>
</feature>
<reference evidence="4" key="1">
    <citation type="submission" date="2022-06" db="EMBL/GenBank/DDBJ databases">
        <title>Uncovering the hologenomic basis of an extraordinary plant invasion.</title>
        <authorList>
            <person name="Bieker V.C."/>
            <person name="Martin M.D."/>
            <person name="Gilbert T."/>
            <person name="Hodgins K."/>
            <person name="Battlay P."/>
            <person name="Petersen B."/>
            <person name="Wilson J."/>
        </authorList>
    </citation>
    <scope>NUCLEOTIDE SEQUENCE</scope>
    <source>
        <strain evidence="4">AA19_3_7</strain>
        <tissue evidence="4">Leaf</tissue>
    </source>
</reference>
<evidence type="ECO:0000256" key="1">
    <source>
        <dbReference type="SAM" id="MobiDB-lite"/>
    </source>
</evidence>
<dbReference type="SUPFAM" id="SSF46774">
    <property type="entry name" value="ARID-like"/>
    <property type="match status" value="1"/>
</dbReference>
<dbReference type="InterPro" id="IPR042293">
    <property type="entry name" value="ARID4"/>
</dbReference>
<accession>A0AAD5C6U5</accession>
<feature type="non-terminal residue" evidence="4">
    <location>
        <position position="1"/>
    </location>
</feature>
<keyword evidence="2" id="KW-0732">Signal</keyword>
<evidence type="ECO:0000259" key="3">
    <source>
        <dbReference type="PROSITE" id="PS51011"/>
    </source>
</evidence>
<comment type="caution">
    <text evidence="4">The sequence shown here is derived from an EMBL/GenBank/DDBJ whole genome shotgun (WGS) entry which is preliminary data.</text>
</comment>
<evidence type="ECO:0000256" key="2">
    <source>
        <dbReference type="SAM" id="SignalP"/>
    </source>
</evidence>
<feature type="domain" description="ARID" evidence="3">
    <location>
        <begin position="455"/>
        <end position="559"/>
    </location>
</feature>
<dbReference type="CDD" id="cd16100">
    <property type="entry name" value="ARID"/>
    <property type="match status" value="1"/>
</dbReference>